<dbReference type="EMBL" id="CM004401">
    <property type="protein sequence ID" value="KAG8637936.1"/>
    <property type="molecule type" value="Genomic_DNA"/>
</dbReference>
<protein>
    <submittedName>
        <fullName evidence="1">Uncharacterized protein</fullName>
    </submittedName>
</protein>
<dbReference type="Proteomes" id="UP000091857">
    <property type="component" value="Chromosome 15"/>
</dbReference>
<evidence type="ECO:0000313" key="2">
    <source>
        <dbReference type="Proteomes" id="UP000091857"/>
    </source>
</evidence>
<proteinExistence type="predicted"/>
<name>A0ACB7GD49_MANES</name>
<gene>
    <name evidence="1" type="ORF">MANES_15G176237v8</name>
</gene>
<keyword evidence="2" id="KW-1185">Reference proteome</keyword>
<evidence type="ECO:0000313" key="1">
    <source>
        <dbReference type="EMBL" id="KAG8637936.1"/>
    </source>
</evidence>
<comment type="caution">
    <text evidence="1">The sequence shown here is derived from an EMBL/GenBank/DDBJ whole genome shotgun (WGS) entry which is preliminary data.</text>
</comment>
<reference evidence="2" key="1">
    <citation type="journal article" date="2016" name="Nat. Biotechnol.">
        <title>Sequencing wild and cultivated cassava and related species reveals extensive interspecific hybridization and genetic diversity.</title>
        <authorList>
            <person name="Bredeson J.V."/>
            <person name="Lyons J.B."/>
            <person name="Prochnik S.E."/>
            <person name="Wu G.A."/>
            <person name="Ha C.M."/>
            <person name="Edsinger-Gonzales E."/>
            <person name="Grimwood J."/>
            <person name="Schmutz J."/>
            <person name="Rabbi I.Y."/>
            <person name="Egesi C."/>
            <person name="Nauluvula P."/>
            <person name="Lebot V."/>
            <person name="Ndunguru J."/>
            <person name="Mkamilo G."/>
            <person name="Bart R.S."/>
            <person name="Setter T.L."/>
            <person name="Gleadow R.M."/>
            <person name="Kulakow P."/>
            <person name="Ferguson M.E."/>
            <person name="Rounsley S."/>
            <person name="Rokhsar D.S."/>
        </authorList>
    </citation>
    <scope>NUCLEOTIDE SEQUENCE [LARGE SCALE GENOMIC DNA]</scope>
    <source>
        <strain evidence="2">cv. AM560-2</strain>
    </source>
</reference>
<sequence length="105" mass="12037">MHESNVVVVENSINELIEEVVNDEGHGEHVIDEVEEANETVLEVVEENGSHPQDLSMTNIFMPSSFVLDVHVVDETFMTKVLSYFHLFKRRSLKIHGFLKLPFLT</sequence>
<accession>A0ACB7GD49</accession>
<organism evidence="1 2">
    <name type="scientific">Manihot esculenta</name>
    <name type="common">Cassava</name>
    <name type="synonym">Jatropha manihot</name>
    <dbReference type="NCBI Taxonomy" id="3983"/>
    <lineage>
        <taxon>Eukaryota</taxon>
        <taxon>Viridiplantae</taxon>
        <taxon>Streptophyta</taxon>
        <taxon>Embryophyta</taxon>
        <taxon>Tracheophyta</taxon>
        <taxon>Spermatophyta</taxon>
        <taxon>Magnoliopsida</taxon>
        <taxon>eudicotyledons</taxon>
        <taxon>Gunneridae</taxon>
        <taxon>Pentapetalae</taxon>
        <taxon>rosids</taxon>
        <taxon>fabids</taxon>
        <taxon>Malpighiales</taxon>
        <taxon>Euphorbiaceae</taxon>
        <taxon>Crotonoideae</taxon>
        <taxon>Manihoteae</taxon>
        <taxon>Manihot</taxon>
    </lineage>
</organism>